<proteinExistence type="predicted"/>
<feature type="domain" description="Acyltransferase 3" evidence="2">
    <location>
        <begin position="10"/>
        <end position="328"/>
    </location>
</feature>
<comment type="caution">
    <text evidence="3">The sequence shown here is derived from an EMBL/GenBank/DDBJ whole genome shotgun (WGS) entry which is preliminary data.</text>
</comment>
<feature type="transmembrane region" description="Helical" evidence="1">
    <location>
        <begin position="52"/>
        <end position="75"/>
    </location>
</feature>
<reference evidence="3 4" key="1">
    <citation type="submission" date="2022-02" db="EMBL/GenBank/DDBJ databases">
        <title>Comparative genomics of the first Antarctic Pseudomonas spp. capable of biotransforming 2,4,6-Trinitrotoluene.</title>
        <authorList>
            <person name="Cabrera M.A."/>
            <person name="Marquez S.L."/>
            <person name="Perez-Donoso J.M."/>
        </authorList>
    </citation>
    <scope>NUCLEOTIDE SEQUENCE [LARGE SCALE GENOMIC DNA]</scope>
    <source>
        <strain evidence="3 4">TNT11</strain>
    </source>
</reference>
<dbReference type="EMBL" id="JAKNRV010000002">
    <property type="protein sequence ID" value="MCK1782860.1"/>
    <property type="molecule type" value="Genomic_DNA"/>
</dbReference>
<accession>A0ABT0EAX1</accession>
<feature type="transmembrane region" description="Helical" evidence="1">
    <location>
        <begin position="198"/>
        <end position="216"/>
    </location>
</feature>
<feature type="transmembrane region" description="Helical" evidence="1">
    <location>
        <begin position="174"/>
        <end position="192"/>
    </location>
</feature>
<dbReference type="Proteomes" id="UP001317085">
    <property type="component" value="Unassembled WGS sequence"/>
</dbReference>
<dbReference type="PANTHER" id="PTHR23028:SF53">
    <property type="entry name" value="ACYL_TRANSF_3 DOMAIN-CONTAINING PROTEIN"/>
    <property type="match status" value="1"/>
</dbReference>
<keyword evidence="1" id="KW-1133">Transmembrane helix</keyword>
<dbReference type="InterPro" id="IPR002656">
    <property type="entry name" value="Acyl_transf_3_dom"/>
</dbReference>
<name>A0ABT0EAX1_9PSED</name>
<feature type="transmembrane region" description="Helical" evidence="1">
    <location>
        <begin position="96"/>
        <end position="113"/>
    </location>
</feature>
<feature type="transmembrane region" description="Helical" evidence="1">
    <location>
        <begin position="221"/>
        <end position="240"/>
    </location>
</feature>
<keyword evidence="4" id="KW-1185">Reference proteome</keyword>
<evidence type="ECO:0000313" key="4">
    <source>
        <dbReference type="Proteomes" id="UP001317085"/>
    </source>
</evidence>
<evidence type="ECO:0000256" key="1">
    <source>
        <dbReference type="SAM" id="Phobius"/>
    </source>
</evidence>
<dbReference type="Pfam" id="PF01757">
    <property type="entry name" value="Acyl_transf_3"/>
    <property type="match status" value="1"/>
</dbReference>
<evidence type="ECO:0000259" key="2">
    <source>
        <dbReference type="Pfam" id="PF01757"/>
    </source>
</evidence>
<sequence>MSSGIQGRIVFLDYMRIFAFASVLVGHKLIDSLNAVISDDKNHITLRYLCEALHALCVGGGAGVVVFFLTSGYIITHVLQKESPSEFLIKRAFRIYPLYILAVILEVVLGYAINGTKIPSASTMIPRLLLIGDFFQTPTGLANVEWTLRIEVLFYVFMALIKKTGALDRPKVMPVVYTVLAAILFVMPLLPARGSWNFGYVNAYTLFLLIGSMFYLAEQRLANITICISASSALLVLFLVKTAETHPFWKDSNFAIIATIIFGISLLYRSEFKYNRTVGVFSNLTFSVYLFHNWLWEYIAIPVSALGATGLTKDALIILPLFSICYLLHMSVERRFTALGRKFTYKKNNKASAAIITADA</sequence>
<gene>
    <name evidence="3" type="ORF">L9Z73_00315</name>
</gene>
<protein>
    <submittedName>
        <fullName evidence="3">Acyltransferase</fullName>
    </submittedName>
</protein>
<feature type="transmembrane region" description="Helical" evidence="1">
    <location>
        <begin position="252"/>
        <end position="270"/>
    </location>
</feature>
<dbReference type="GO" id="GO:0016746">
    <property type="term" value="F:acyltransferase activity"/>
    <property type="evidence" value="ECO:0007669"/>
    <property type="project" value="UniProtKB-KW"/>
</dbReference>
<feature type="transmembrane region" description="Helical" evidence="1">
    <location>
        <begin position="12"/>
        <end position="30"/>
    </location>
</feature>
<dbReference type="RefSeq" id="WP_247395557.1">
    <property type="nucleotide sequence ID" value="NZ_JAKNRV010000002.1"/>
</dbReference>
<feature type="transmembrane region" description="Helical" evidence="1">
    <location>
        <begin position="315"/>
        <end position="332"/>
    </location>
</feature>
<feature type="transmembrane region" description="Helical" evidence="1">
    <location>
        <begin position="277"/>
        <end position="295"/>
    </location>
</feature>
<keyword evidence="1" id="KW-0472">Membrane</keyword>
<dbReference type="InterPro" id="IPR050879">
    <property type="entry name" value="Acyltransferase_3"/>
</dbReference>
<dbReference type="PANTHER" id="PTHR23028">
    <property type="entry name" value="ACETYLTRANSFERASE"/>
    <property type="match status" value="1"/>
</dbReference>
<keyword evidence="3" id="KW-0012">Acyltransferase</keyword>
<keyword evidence="1" id="KW-0812">Transmembrane</keyword>
<evidence type="ECO:0000313" key="3">
    <source>
        <dbReference type="EMBL" id="MCK1782860.1"/>
    </source>
</evidence>
<keyword evidence="3" id="KW-0808">Transferase</keyword>
<organism evidence="3 4">
    <name type="scientific">Pseudomonas emilianonis</name>
    <dbReference type="NCBI Taxonomy" id="2915812"/>
    <lineage>
        <taxon>Bacteria</taxon>
        <taxon>Pseudomonadati</taxon>
        <taxon>Pseudomonadota</taxon>
        <taxon>Gammaproteobacteria</taxon>
        <taxon>Pseudomonadales</taxon>
        <taxon>Pseudomonadaceae</taxon>
        <taxon>Pseudomonas</taxon>
    </lineage>
</organism>